<evidence type="ECO:0000313" key="3">
    <source>
        <dbReference type="Proteomes" id="UP000269352"/>
    </source>
</evidence>
<dbReference type="SMART" id="SM00530">
    <property type="entry name" value="HTH_XRE"/>
    <property type="match status" value="1"/>
</dbReference>
<evidence type="ECO:0000259" key="1">
    <source>
        <dbReference type="PROSITE" id="PS50943"/>
    </source>
</evidence>
<organism evidence="2 3">
    <name type="scientific">Termititenax aidoneus</name>
    <dbReference type="NCBI Taxonomy" id="2218524"/>
    <lineage>
        <taxon>Bacteria</taxon>
        <taxon>Bacillati</taxon>
        <taxon>Candidatus Margulisiibacteriota</taxon>
        <taxon>Candidatus Termititenacia</taxon>
        <taxon>Candidatus Termititenacales</taxon>
        <taxon>Candidatus Termititenacaceae</taxon>
        <taxon>Candidatus Termititenax</taxon>
    </lineage>
</organism>
<name>A0A388TDM3_TERA1</name>
<dbReference type="CDD" id="cd00093">
    <property type="entry name" value="HTH_XRE"/>
    <property type="match status" value="1"/>
</dbReference>
<dbReference type="SUPFAM" id="SSF47413">
    <property type="entry name" value="lambda repressor-like DNA-binding domains"/>
    <property type="match status" value="1"/>
</dbReference>
<dbReference type="Gene3D" id="1.10.260.40">
    <property type="entry name" value="lambda repressor-like DNA-binding domains"/>
    <property type="match status" value="1"/>
</dbReference>
<sequence>MNLRQIFIRNLKRIRKGSGLSQMQLALLCETAAGYIGAIETGLKFPSVEMVEKIAAALRIKPYQLFLAEQHMPVKIACPKPELPEELRHAILNQLEILARKVRKY</sequence>
<dbReference type="AlphaFoldDB" id="A0A388TDM3"/>
<evidence type="ECO:0000313" key="2">
    <source>
        <dbReference type="EMBL" id="GBR75033.1"/>
    </source>
</evidence>
<reference evidence="2 3" key="1">
    <citation type="journal article" date="2019" name="ISME J.">
        <title>Genome analyses of uncultured TG2/ZB3 bacteria in 'Margulisbacteria' specifically attached to ectosymbiotic spirochetes of protists in the termite gut.</title>
        <authorList>
            <person name="Utami Y.D."/>
            <person name="Kuwahara H."/>
            <person name="Igai K."/>
            <person name="Murakami T."/>
            <person name="Sugaya K."/>
            <person name="Morikawa T."/>
            <person name="Nagura Y."/>
            <person name="Yuki M."/>
            <person name="Deevong P."/>
            <person name="Inoue T."/>
            <person name="Kihara K."/>
            <person name="Lo N."/>
            <person name="Yamada A."/>
            <person name="Ohkuma M."/>
            <person name="Hongoh Y."/>
        </authorList>
    </citation>
    <scope>NUCLEOTIDE SEQUENCE [LARGE SCALE GENOMIC DNA]</scope>
    <source>
        <strain evidence="2">NkOx7-01</strain>
    </source>
</reference>
<accession>A0A388TDM3</accession>
<gene>
    <name evidence="2" type="ORF">NO1_2099</name>
</gene>
<protein>
    <submittedName>
        <fullName evidence="2">Helix-turn-helix XRE-family transcriptional regulators</fullName>
    </submittedName>
</protein>
<dbReference type="GO" id="GO:0003677">
    <property type="term" value="F:DNA binding"/>
    <property type="evidence" value="ECO:0007669"/>
    <property type="project" value="InterPro"/>
</dbReference>
<dbReference type="InterPro" id="IPR010982">
    <property type="entry name" value="Lambda_DNA-bd_dom_sf"/>
</dbReference>
<dbReference type="PROSITE" id="PS50943">
    <property type="entry name" value="HTH_CROC1"/>
    <property type="match status" value="1"/>
</dbReference>
<proteinExistence type="predicted"/>
<dbReference type="Proteomes" id="UP000269352">
    <property type="component" value="Unassembled WGS sequence"/>
</dbReference>
<comment type="caution">
    <text evidence="2">The sequence shown here is derived from an EMBL/GenBank/DDBJ whole genome shotgun (WGS) entry which is preliminary data.</text>
</comment>
<feature type="domain" description="HTH cro/C1-type" evidence="1">
    <location>
        <begin position="11"/>
        <end position="65"/>
    </location>
</feature>
<keyword evidence="3" id="KW-1185">Reference proteome</keyword>
<dbReference type="InterPro" id="IPR001387">
    <property type="entry name" value="Cro/C1-type_HTH"/>
</dbReference>
<dbReference type="Pfam" id="PF01381">
    <property type="entry name" value="HTH_3"/>
    <property type="match status" value="1"/>
</dbReference>
<dbReference type="EMBL" id="BGZN01000136">
    <property type="protein sequence ID" value="GBR75033.1"/>
    <property type="molecule type" value="Genomic_DNA"/>
</dbReference>